<evidence type="ECO:0000313" key="3">
    <source>
        <dbReference type="Proteomes" id="UP000824890"/>
    </source>
</evidence>
<evidence type="ECO:0000256" key="1">
    <source>
        <dbReference type="SAM" id="MobiDB-lite"/>
    </source>
</evidence>
<keyword evidence="3" id="KW-1185">Reference proteome</keyword>
<comment type="caution">
    <text evidence="2">The sequence shown here is derived from an EMBL/GenBank/DDBJ whole genome shotgun (WGS) entry which is preliminary data.</text>
</comment>
<gene>
    <name evidence="2" type="ORF">HID58_032526</name>
</gene>
<proteinExistence type="predicted"/>
<feature type="region of interest" description="Disordered" evidence="1">
    <location>
        <begin position="209"/>
        <end position="232"/>
    </location>
</feature>
<accession>A0ABQ8BY64</accession>
<organism evidence="2 3">
    <name type="scientific">Brassica napus</name>
    <name type="common">Rape</name>
    <dbReference type="NCBI Taxonomy" id="3708"/>
    <lineage>
        <taxon>Eukaryota</taxon>
        <taxon>Viridiplantae</taxon>
        <taxon>Streptophyta</taxon>
        <taxon>Embryophyta</taxon>
        <taxon>Tracheophyta</taxon>
        <taxon>Spermatophyta</taxon>
        <taxon>Magnoliopsida</taxon>
        <taxon>eudicotyledons</taxon>
        <taxon>Gunneridae</taxon>
        <taxon>Pentapetalae</taxon>
        <taxon>rosids</taxon>
        <taxon>malvids</taxon>
        <taxon>Brassicales</taxon>
        <taxon>Brassicaceae</taxon>
        <taxon>Brassiceae</taxon>
        <taxon>Brassica</taxon>
    </lineage>
</organism>
<feature type="compositionally biased region" description="Basic and acidic residues" evidence="1">
    <location>
        <begin position="223"/>
        <end position="232"/>
    </location>
</feature>
<dbReference type="Proteomes" id="UP000824890">
    <property type="component" value="Unassembled WGS sequence"/>
</dbReference>
<evidence type="ECO:0000313" key="2">
    <source>
        <dbReference type="EMBL" id="KAH0909205.1"/>
    </source>
</evidence>
<name>A0ABQ8BY64_BRANA</name>
<protein>
    <submittedName>
        <fullName evidence="2">Uncharacterized protein</fullName>
    </submittedName>
</protein>
<dbReference type="EMBL" id="JAGKQM010000009">
    <property type="protein sequence ID" value="KAH0909205.1"/>
    <property type="molecule type" value="Genomic_DNA"/>
</dbReference>
<sequence>MGGRMLVSTVEKTIGEVTSSQTDAEADLLQMMAIRELAFVAARKTLWIVLSLRVTGDRVAPDLNTLVVMSRKFDLVFIVPAHDNSLPALISFPIPSYVTAESRNTDTQRPAPTKDPPIVNGAFLGIRKRAVRGVDLHKLVRRPTVSRHVGMADPRQPPVSRFDLLARRADGDFENLVERRCRRQPLRDRPQSWGIREEAVVVAESGGEIREVRDGGESEGGEEERNGGAKKVGEEESIPFVNAIKDSCRVKLSLSWVRWGRFGSRKLSQTNTLSSWKFCRRML</sequence>
<reference evidence="2 3" key="1">
    <citation type="submission" date="2021-05" db="EMBL/GenBank/DDBJ databases">
        <title>Genome Assembly of Synthetic Allotetraploid Brassica napus Reveals Homoeologous Exchanges between Subgenomes.</title>
        <authorList>
            <person name="Davis J.T."/>
        </authorList>
    </citation>
    <scope>NUCLEOTIDE SEQUENCE [LARGE SCALE GENOMIC DNA]</scope>
    <source>
        <strain evidence="3">cv. Da-Ae</strain>
        <tissue evidence="2">Seedling</tissue>
    </source>
</reference>